<sequence length="256" mass="27806">MMNYRNIIYSLLISLPFTAHAGVINYEGSSTIGKFLEDASTVYKASTFKINTVPESAGGEQCAMRNTCDLGGVAREVESRFLENGVVATLIAKDAIAALVHNDNPVQSLTKAQLKDIFTGKIKNWSEVGGEDLPIKPYVVKEASATYSVFAKAVLDNDPYQNIEVITPDARMIPAIARERGAIGQLSFSFLVGVKGVKPLTIDGQAATVENPQYPISRPLYFTTKGEAQGEVKAFLDWALSDEGQKIVKQRFVGAH</sequence>
<evidence type="ECO:0000313" key="4">
    <source>
        <dbReference type="EMBL" id="EIJ42914.1"/>
    </source>
</evidence>
<dbReference type="PANTHER" id="PTHR30570:SF1">
    <property type="entry name" value="PHOSPHATE-BINDING PROTEIN PSTS"/>
    <property type="match status" value="1"/>
</dbReference>
<feature type="domain" description="PBP" evidence="3">
    <location>
        <begin position="23"/>
        <end position="243"/>
    </location>
</feature>
<evidence type="ECO:0000256" key="1">
    <source>
        <dbReference type="ARBA" id="ARBA00022729"/>
    </source>
</evidence>
<accession>I3CH21</accession>
<dbReference type="EMBL" id="JH600070">
    <property type="protein sequence ID" value="EIJ42914.1"/>
    <property type="molecule type" value="Genomic_DNA"/>
</dbReference>
<reference evidence="4 5" key="1">
    <citation type="submission" date="2011-11" db="EMBL/GenBank/DDBJ databases">
        <title>Improved High-Quality Draft sequence of Beggiatoa alba B18lD.</title>
        <authorList>
            <consortium name="US DOE Joint Genome Institute"/>
            <person name="Lucas S."/>
            <person name="Han J."/>
            <person name="Lapidus A."/>
            <person name="Cheng J.-F."/>
            <person name="Goodwin L."/>
            <person name="Pitluck S."/>
            <person name="Peters L."/>
            <person name="Mikhailova N."/>
            <person name="Held B."/>
            <person name="Detter J.C."/>
            <person name="Han C."/>
            <person name="Tapia R."/>
            <person name="Land M."/>
            <person name="Hauser L."/>
            <person name="Kyrpides N."/>
            <person name="Ivanova N."/>
            <person name="Pagani I."/>
            <person name="Samuel K."/>
            <person name="Teske A."/>
            <person name="Mueller J."/>
            <person name="Woyke T."/>
        </authorList>
    </citation>
    <scope>NUCLEOTIDE SEQUENCE [LARGE SCALE GENOMIC DNA]</scope>
    <source>
        <strain evidence="4 5">B18LD</strain>
    </source>
</reference>
<feature type="chain" id="PRO_5003668796" evidence="2">
    <location>
        <begin position="22"/>
        <end position="256"/>
    </location>
</feature>
<dbReference type="InterPro" id="IPR024370">
    <property type="entry name" value="PBP_domain"/>
</dbReference>
<gene>
    <name evidence="4" type="ORF">BegalDRAFT_2048</name>
</gene>
<dbReference type="SUPFAM" id="SSF53850">
    <property type="entry name" value="Periplasmic binding protein-like II"/>
    <property type="match status" value="1"/>
</dbReference>
<evidence type="ECO:0000259" key="3">
    <source>
        <dbReference type="Pfam" id="PF12849"/>
    </source>
</evidence>
<evidence type="ECO:0000256" key="2">
    <source>
        <dbReference type="SAM" id="SignalP"/>
    </source>
</evidence>
<evidence type="ECO:0000313" key="5">
    <source>
        <dbReference type="Proteomes" id="UP000005744"/>
    </source>
</evidence>
<keyword evidence="5" id="KW-1185">Reference proteome</keyword>
<dbReference type="eggNOG" id="COG0226">
    <property type="taxonomic scope" value="Bacteria"/>
</dbReference>
<name>I3CH21_9GAMM</name>
<feature type="signal peptide" evidence="2">
    <location>
        <begin position="1"/>
        <end position="21"/>
    </location>
</feature>
<protein>
    <submittedName>
        <fullName evidence="4">ABC-type phosphate transport system, periplasmic component</fullName>
    </submittedName>
</protein>
<proteinExistence type="predicted"/>
<dbReference type="InterPro" id="IPR050811">
    <property type="entry name" value="Phosphate_ABC_transporter"/>
</dbReference>
<dbReference type="HOGENOM" id="CLU_026228_5_1_6"/>
<dbReference type="Proteomes" id="UP000005744">
    <property type="component" value="Unassembled WGS sequence"/>
</dbReference>
<dbReference type="Pfam" id="PF12849">
    <property type="entry name" value="PBP_like_2"/>
    <property type="match status" value="1"/>
</dbReference>
<dbReference type="PANTHER" id="PTHR30570">
    <property type="entry name" value="PERIPLASMIC PHOSPHATE BINDING COMPONENT OF PHOSPHATE ABC TRANSPORTER"/>
    <property type="match status" value="1"/>
</dbReference>
<keyword evidence="1 2" id="KW-0732">Signal</keyword>
<dbReference type="OrthoDB" id="9790048at2"/>
<dbReference type="RefSeq" id="WP_002686168.1">
    <property type="nucleotide sequence ID" value="NZ_JH600070.1"/>
</dbReference>
<dbReference type="CDD" id="cd13653">
    <property type="entry name" value="PBP2_phosphate_like_1"/>
    <property type="match status" value="1"/>
</dbReference>
<organism evidence="4 5">
    <name type="scientific">Beggiatoa alba B18LD</name>
    <dbReference type="NCBI Taxonomy" id="395493"/>
    <lineage>
        <taxon>Bacteria</taxon>
        <taxon>Pseudomonadati</taxon>
        <taxon>Pseudomonadota</taxon>
        <taxon>Gammaproteobacteria</taxon>
        <taxon>Thiotrichales</taxon>
        <taxon>Thiotrichaceae</taxon>
        <taxon>Beggiatoa</taxon>
    </lineage>
</organism>
<dbReference type="Gene3D" id="3.40.190.10">
    <property type="entry name" value="Periplasmic binding protein-like II"/>
    <property type="match status" value="2"/>
</dbReference>
<dbReference type="AlphaFoldDB" id="I3CH21"/>
<dbReference type="STRING" id="395493.BegalDRAFT_2048"/>